<protein>
    <submittedName>
        <fullName evidence="2">Uncharacterized protein</fullName>
    </submittedName>
</protein>
<sequence length="268" mass="31032">MYHPSLVPRKTKSVINNAIPKDTNIEPPNPKPKPTPHKTSYWEYGNRAIKISNFDHKMKKNITILNNIDILFNEFINTNIQSSYTKLSASNITHKLKSGTITSSNKQVYVILPNNKHKYKIIDISFTTISKINITDKDLHKNNIPNFVSALKHKDNTYHVSKIIRLLQIPKYTITENNYNKNNTHHKIATSSYTHITELIKTNSKDKILKSTPKTAFYIKLYNDGSSKAFVINNNKIHYIAININTEQSYINTRTYTLELTNHRITKY</sequence>
<gene>
    <name evidence="2" type="ORF">Gaeavirus12_11</name>
</gene>
<accession>A0A3G5A2V3</accession>
<dbReference type="EMBL" id="MK072210">
    <property type="protein sequence ID" value="AYV80153.1"/>
    <property type="molecule type" value="Genomic_DNA"/>
</dbReference>
<evidence type="ECO:0000256" key="1">
    <source>
        <dbReference type="SAM" id="MobiDB-lite"/>
    </source>
</evidence>
<reference evidence="2" key="1">
    <citation type="submission" date="2018-10" db="EMBL/GenBank/DDBJ databases">
        <title>Hidden diversity of soil giant viruses.</title>
        <authorList>
            <person name="Schulz F."/>
            <person name="Alteio L."/>
            <person name="Goudeau D."/>
            <person name="Ryan E.M."/>
            <person name="Malmstrom R.R."/>
            <person name="Blanchard J."/>
            <person name="Woyke T."/>
        </authorList>
    </citation>
    <scope>NUCLEOTIDE SEQUENCE</scope>
    <source>
        <strain evidence="2">GAV1</strain>
    </source>
</reference>
<proteinExistence type="predicted"/>
<organism evidence="2">
    <name type="scientific">Gaeavirus sp</name>
    <dbReference type="NCBI Taxonomy" id="2487767"/>
    <lineage>
        <taxon>Viruses</taxon>
        <taxon>Varidnaviria</taxon>
        <taxon>Bamfordvirae</taxon>
        <taxon>Nucleocytoviricota</taxon>
        <taxon>Megaviricetes</taxon>
        <taxon>Imitervirales</taxon>
        <taxon>Mimiviridae</taxon>
        <taxon>Klosneuvirinae</taxon>
    </lineage>
</organism>
<name>A0A3G5A2V3_9VIRU</name>
<evidence type="ECO:0000313" key="2">
    <source>
        <dbReference type="EMBL" id="AYV80153.1"/>
    </source>
</evidence>
<feature type="region of interest" description="Disordered" evidence="1">
    <location>
        <begin position="12"/>
        <end position="38"/>
    </location>
</feature>